<dbReference type="InterPro" id="IPR006424">
    <property type="entry name" value="Glyceraldehyde-3-P_DH_1"/>
</dbReference>
<dbReference type="RefSeq" id="WP_084231968.1">
    <property type="nucleotide sequence ID" value="NZ_FWXE01000002.1"/>
</dbReference>
<dbReference type="PROSITE" id="PS00071">
    <property type="entry name" value="GAPDH"/>
    <property type="match status" value="1"/>
</dbReference>
<dbReference type="Proteomes" id="UP000216943">
    <property type="component" value="Unassembled WGS sequence"/>
</dbReference>
<feature type="binding site" evidence="5">
    <location>
        <position position="84"/>
    </location>
    <ligand>
        <name>NAD(+)</name>
        <dbReference type="ChEBI" id="CHEBI:57540"/>
    </ligand>
</feature>
<dbReference type="EC" id="1.2.1.-" evidence="8"/>
<dbReference type="InterPro" id="IPR020831">
    <property type="entry name" value="GlycerAld/Erythrose_P_DH"/>
</dbReference>
<evidence type="ECO:0000259" key="9">
    <source>
        <dbReference type="SMART" id="SM00846"/>
    </source>
</evidence>
<dbReference type="PANTHER" id="PTHR43148">
    <property type="entry name" value="GLYCERALDEHYDE-3-PHOSPHATE DEHYDROGENASE 2"/>
    <property type="match status" value="1"/>
</dbReference>
<dbReference type="CDD" id="cd05214">
    <property type="entry name" value="GAPDH_I_N"/>
    <property type="match status" value="1"/>
</dbReference>
<feature type="binding site" evidence="4">
    <location>
        <position position="187"/>
    </location>
    <ligand>
        <name>D-glyceraldehyde 3-phosphate</name>
        <dbReference type="ChEBI" id="CHEBI:59776"/>
    </ligand>
</feature>
<dbReference type="GO" id="GO:0016620">
    <property type="term" value="F:oxidoreductase activity, acting on the aldehyde or oxo group of donors, NAD or NADP as acceptor"/>
    <property type="evidence" value="ECO:0007669"/>
    <property type="project" value="InterPro"/>
</dbReference>
<dbReference type="PRINTS" id="PR00078">
    <property type="entry name" value="G3PDHDRGNASE"/>
</dbReference>
<feature type="binding site" evidence="5">
    <location>
        <position position="35"/>
    </location>
    <ligand>
        <name>NAD(+)</name>
        <dbReference type="ChEBI" id="CHEBI:57540"/>
    </ligand>
</feature>
<proteinExistence type="inferred from homology"/>
<evidence type="ECO:0000256" key="4">
    <source>
        <dbReference type="PIRSR" id="PIRSR000149-2"/>
    </source>
</evidence>
<dbReference type="Pfam" id="PF02800">
    <property type="entry name" value="Gp_dh_C"/>
    <property type="match status" value="1"/>
</dbReference>
<feature type="binding site" evidence="5">
    <location>
        <position position="126"/>
    </location>
    <ligand>
        <name>NAD(+)</name>
        <dbReference type="ChEBI" id="CHEBI:57540"/>
    </ligand>
</feature>
<reference evidence="11" key="1">
    <citation type="submission" date="2017-08" db="EMBL/GenBank/DDBJ databases">
        <authorList>
            <person name="de Groot N.N."/>
        </authorList>
    </citation>
    <scope>NUCLEOTIDE SEQUENCE [LARGE SCALE GENOMIC DNA]</scope>
    <source>
        <strain evidence="11">723</strain>
    </source>
</reference>
<keyword evidence="2 8" id="KW-0560">Oxidoreductase</keyword>
<dbReference type="STRING" id="33922.SAMN02745179_00181"/>
<dbReference type="SUPFAM" id="SSF51735">
    <property type="entry name" value="NAD(P)-binding Rossmann-fold domains"/>
    <property type="match status" value="1"/>
</dbReference>
<name>A0A1W1WW97_9BACT</name>
<evidence type="ECO:0000256" key="1">
    <source>
        <dbReference type="ARBA" id="ARBA00007406"/>
    </source>
</evidence>
<keyword evidence="13" id="KW-1185">Reference proteome</keyword>
<dbReference type="GO" id="GO:0051287">
    <property type="term" value="F:NAD binding"/>
    <property type="evidence" value="ECO:0007669"/>
    <property type="project" value="InterPro"/>
</dbReference>
<dbReference type="Gene3D" id="3.40.50.720">
    <property type="entry name" value="NAD(P)-binding Rossmann-like Domain"/>
    <property type="match status" value="1"/>
</dbReference>
<gene>
    <name evidence="11" type="primary">gap</name>
    <name evidence="10" type="ORF">CJF60_03105</name>
    <name evidence="11" type="ORF">CJJ23_04740</name>
</gene>
<sequence length="341" mass="36742">MIKIAINGFGRIGRTTLRRLIDAYPGKLQLVAVNDLTDKANIVYLLKYDTVYKTFNGFLKETEKGFLVGRTEKDAQEVIVTAERDPRNLKWGELGVDIVIEATGFFANKAGAQLHLDAGAKKVIISAPGGNDVKTIVYNVNHTDLTKDDKIISAASCTTNSIAPLVAFMDKEFGIEVGKLTTVHAYTGNQAIVDAPAKKDIRRGRAGAQNIIPSSTGAAKAIGLVVKNVSGFLDGAALRVPVVAGSVSDLTLVLKTKGLTAEKINETMKKYSNESFGYNEDQIVSSDILGSTYGAILDATLTKVNHGRDGHELVTVAAWYDNEMSFVSQLVRLIIHVAELS</sequence>
<evidence type="ECO:0000313" key="11">
    <source>
        <dbReference type="EMBL" id="PAK20906.1"/>
    </source>
</evidence>
<feature type="binding site" evidence="5">
    <location>
        <position position="322"/>
    </location>
    <ligand>
        <name>NAD(+)</name>
        <dbReference type="ChEBI" id="CHEBI:57540"/>
    </ligand>
</feature>
<feature type="binding site" evidence="5">
    <location>
        <begin position="11"/>
        <end position="12"/>
    </location>
    <ligand>
        <name>NAD(+)</name>
        <dbReference type="ChEBI" id="CHEBI:57540"/>
    </ligand>
</feature>
<evidence type="ECO:0000313" key="10">
    <source>
        <dbReference type="EMBL" id="PAF54702.1"/>
    </source>
</evidence>
<dbReference type="SMART" id="SM00846">
    <property type="entry name" value="Gp_dh_N"/>
    <property type="match status" value="1"/>
</dbReference>
<evidence type="ECO:0000256" key="7">
    <source>
        <dbReference type="RuleBase" id="RU000397"/>
    </source>
</evidence>
<accession>A0A1W1WW97</accession>
<keyword evidence="5" id="KW-0547">Nucleotide-binding</keyword>
<dbReference type="InterPro" id="IPR020829">
    <property type="entry name" value="GlycerAld_3-P_DH_cat"/>
</dbReference>
<dbReference type="EMBL" id="NQMN01000002">
    <property type="protein sequence ID" value="PAF54702.1"/>
    <property type="molecule type" value="Genomic_DNA"/>
</dbReference>
<dbReference type="NCBIfam" id="TIGR01534">
    <property type="entry name" value="GAPDH-I"/>
    <property type="match status" value="1"/>
</dbReference>
<dbReference type="GO" id="GO:0006006">
    <property type="term" value="P:glucose metabolic process"/>
    <property type="evidence" value="ECO:0007669"/>
    <property type="project" value="InterPro"/>
</dbReference>
<feature type="binding site" evidence="4">
    <location>
        <position position="239"/>
    </location>
    <ligand>
        <name>D-glyceraldehyde 3-phosphate</name>
        <dbReference type="ChEBI" id="CHEBI:59776"/>
    </ligand>
</feature>
<evidence type="ECO:0000256" key="3">
    <source>
        <dbReference type="PIRSR" id="PIRSR000149-1"/>
    </source>
</evidence>
<feature type="binding site" evidence="4">
    <location>
        <begin position="156"/>
        <end position="158"/>
    </location>
    <ligand>
        <name>D-glyceraldehyde 3-phosphate</name>
        <dbReference type="ChEBI" id="CHEBI:59776"/>
    </ligand>
</feature>
<organism evidence="11 12">
    <name type="scientific">Mycoplasmopsis agassizii</name>
    <dbReference type="NCBI Taxonomy" id="33922"/>
    <lineage>
        <taxon>Bacteria</taxon>
        <taxon>Bacillati</taxon>
        <taxon>Mycoplasmatota</taxon>
        <taxon>Mycoplasmoidales</taxon>
        <taxon>Metamycoplasmataceae</taxon>
        <taxon>Mycoplasmopsis</taxon>
    </lineage>
</organism>
<evidence type="ECO:0000256" key="6">
    <source>
        <dbReference type="PIRSR" id="PIRSR000149-4"/>
    </source>
</evidence>
<dbReference type="Proteomes" id="UP000217033">
    <property type="component" value="Unassembled WGS sequence"/>
</dbReference>
<dbReference type="InterPro" id="IPR020830">
    <property type="entry name" value="GlycerAld_3-P_DH_AS"/>
</dbReference>
<feature type="active site" description="Nucleophile" evidence="3">
    <location>
        <position position="157"/>
    </location>
</feature>
<protein>
    <recommendedName>
        <fullName evidence="8">Glyceraldehyde-3-phosphate dehydrogenase</fullName>
        <ecNumber evidence="8">1.2.1.-</ecNumber>
    </recommendedName>
</protein>
<dbReference type="InterPro" id="IPR036291">
    <property type="entry name" value="NAD(P)-bd_dom_sf"/>
</dbReference>
<evidence type="ECO:0000256" key="8">
    <source>
        <dbReference type="RuleBase" id="RU361160"/>
    </source>
</evidence>
<dbReference type="EMBL" id="NQNY01000020">
    <property type="protein sequence ID" value="PAK20906.1"/>
    <property type="molecule type" value="Genomic_DNA"/>
</dbReference>
<comment type="similarity">
    <text evidence="1 7">Belongs to the glyceraldehyde-3-phosphate dehydrogenase family.</text>
</comment>
<dbReference type="Pfam" id="PF00044">
    <property type="entry name" value="Gp_dh_N"/>
    <property type="match status" value="1"/>
</dbReference>
<keyword evidence="5" id="KW-0520">NAD</keyword>
<dbReference type="FunFam" id="3.30.360.10:FF:000002">
    <property type="entry name" value="Glyceraldehyde-3-phosphate dehydrogenase"/>
    <property type="match status" value="1"/>
</dbReference>
<feature type="binding site" evidence="4">
    <location>
        <begin position="216"/>
        <end position="217"/>
    </location>
    <ligand>
        <name>D-glyceraldehyde 3-phosphate</name>
        <dbReference type="ChEBI" id="CHEBI:59776"/>
    </ligand>
</feature>
<dbReference type="InterPro" id="IPR020828">
    <property type="entry name" value="GlycerAld_3-P_DH_NAD(P)-bd"/>
</dbReference>
<dbReference type="OrthoDB" id="9803304at2"/>
<evidence type="ECO:0000313" key="13">
    <source>
        <dbReference type="Proteomes" id="UP000217033"/>
    </source>
</evidence>
<dbReference type="AlphaFoldDB" id="A0A1W1WW97"/>
<reference evidence="12 13" key="2">
    <citation type="submission" date="2017-08" db="EMBL/GenBank/DDBJ databases">
        <authorList>
            <person name="Alvarez-Ponce D."/>
            <person name="Weitzman C.L."/>
            <person name="Tillett R.L."/>
            <person name="Sandmeier F.C."/>
            <person name="Tracy C.R."/>
        </authorList>
    </citation>
    <scope>NUCLEOTIDE SEQUENCE [LARGE SCALE GENOMIC DNA]</scope>
    <source>
        <strain evidence="12">723</strain>
        <strain evidence="10 13">PS6</strain>
    </source>
</reference>
<evidence type="ECO:0000313" key="12">
    <source>
        <dbReference type="Proteomes" id="UP000216943"/>
    </source>
</evidence>
<dbReference type="Gene3D" id="3.30.360.10">
    <property type="entry name" value="Dihydrodipicolinate Reductase, domain 2"/>
    <property type="match status" value="1"/>
</dbReference>
<feature type="site" description="Activates thiol group during catalysis" evidence="6">
    <location>
        <position position="184"/>
    </location>
</feature>
<dbReference type="FunFam" id="3.40.50.720:FF:000001">
    <property type="entry name" value="Glyceraldehyde-3-phosphate dehydrogenase"/>
    <property type="match status" value="1"/>
</dbReference>
<evidence type="ECO:0000256" key="2">
    <source>
        <dbReference type="ARBA" id="ARBA00023002"/>
    </source>
</evidence>
<dbReference type="SUPFAM" id="SSF55347">
    <property type="entry name" value="Glyceraldehyde-3-phosphate dehydrogenase-like, C-terminal domain"/>
    <property type="match status" value="1"/>
</dbReference>
<evidence type="ECO:0000256" key="5">
    <source>
        <dbReference type="PIRSR" id="PIRSR000149-3"/>
    </source>
</evidence>
<dbReference type="CDD" id="cd18126">
    <property type="entry name" value="GAPDH_I_C"/>
    <property type="match status" value="1"/>
</dbReference>
<dbReference type="GO" id="GO:0050661">
    <property type="term" value="F:NADP binding"/>
    <property type="evidence" value="ECO:0007669"/>
    <property type="project" value="InterPro"/>
</dbReference>
<dbReference type="PIRSF" id="PIRSF000149">
    <property type="entry name" value="GAP_DH"/>
    <property type="match status" value="1"/>
</dbReference>
<feature type="domain" description="Glyceraldehyde 3-phosphate dehydrogenase NAD(P) binding" evidence="9">
    <location>
        <begin position="2"/>
        <end position="157"/>
    </location>
</feature>
<comment type="caution">
    <text evidence="11">The sequence shown here is derived from an EMBL/GenBank/DDBJ whole genome shotgun (WGS) entry which is preliminary data.</text>
</comment>